<feature type="compositionally biased region" description="Basic and acidic residues" evidence="11">
    <location>
        <begin position="170"/>
        <end position="180"/>
    </location>
</feature>
<evidence type="ECO:0000256" key="5">
    <source>
        <dbReference type="ARBA" id="ARBA00022537"/>
    </source>
</evidence>
<dbReference type="EMBL" id="BMAW01118669">
    <property type="protein sequence ID" value="GFT80909.1"/>
    <property type="molecule type" value="Genomic_DNA"/>
</dbReference>
<dbReference type="InterPro" id="IPR002110">
    <property type="entry name" value="Ankyrin_rpt"/>
</dbReference>
<feature type="compositionally biased region" description="Basic and acidic residues" evidence="11">
    <location>
        <begin position="412"/>
        <end position="448"/>
    </location>
</feature>
<comment type="subcellular location">
    <subcellularLocation>
        <location evidence="2">Secreted</location>
    </subcellularLocation>
    <subcellularLocation>
        <location evidence="1">Target cell membrane</location>
    </subcellularLocation>
</comment>
<keyword evidence="9" id="KW-1053">Target membrane</keyword>
<keyword evidence="3" id="KW-0268">Exocytosis</keyword>
<evidence type="ECO:0000256" key="4">
    <source>
        <dbReference type="ARBA" id="ARBA00022525"/>
    </source>
</evidence>
<dbReference type="GO" id="GO:0005576">
    <property type="term" value="C:extracellular region"/>
    <property type="evidence" value="ECO:0007669"/>
    <property type="project" value="UniProtKB-SubCell"/>
</dbReference>
<dbReference type="GO" id="GO:0044218">
    <property type="term" value="C:other organism cell membrane"/>
    <property type="evidence" value="ECO:0007669"/>
    <property type="project" value="UniProtKB-KW"/>
</dbReference>
<dbReference type="GO" id="GO:0044231">
    <property type="term" value="C:host cell presynaptic membrane"/>
    <property type="evidence" value="ECO:0007669"/>
    <property type="project" value="UniProtKB-KW"/>
</dbReference>
<accession>A0A8X6PNU8</accession>
<dbReference type="AlphaFoldDB" id="A0A8X6PNU8"/>
<evidence type="ECO:0000256" key="2">
    <source>
        <dbReference type="ARBA" id="ARBA00004613"/>
    </source>
</evidence>
<evidence type="ECO:0000313" key="13">
    <source>
        <dbReference type="Proteomes" id="UP000887013"/>
    </source>
</evidence>
<feature type="repeat" description="ANK" evidence="10">
    <location>
        <begin position="491"/>
        <end position="523"/>
    </location>
</feature>
<keyword evidence="13" id="KW-1185">Reference proteome</keyword>
<feature type="compositionally biased region" description="Basic and acidic residues" evidence="11">
    <location>
        <begin position="209"/>
        <end position="218"/>
    </location>
</feature>
<protein>
    <submittedName>
        <fullName evidence="12">Uncharacterized protein</fullName>
    </submittedName>
</protein>
<evidence type="ECO:0000256" key="1">
    <source>
        <dbReference type="ARBA" id="ARBA00004175"/>
    </source>
</evidence>
<feature type="compositionally biased region" description="Polar residues" evidence="11">
    <location>
        <begin position="99"/>
        <end position="120"/>
    </location>
</feature>
<evidence type="ECO:0000256" key="7">
    <source>
        <dbReference type="ARBA" id="ARBA00022699"/>
    </source>
</evidence>
<dbReference type="SUPFAM" id="SSF48403">
    <property type="entry name" value="Ankyrin repeat"/>
    <property type="match status" value="1"/>
</dbReference>
<evidence type="ECO:0000313" key="12">
    <source>
        <dbReference type="EMBL" id="GFT80909.1"/>
    </source>
</evidence>
<keyword evidence="8" id="KW-0638">Presynaptic neurotoxin</keyword>
<name>A0A8X6PNU8_NEPPI</name>
<dbReference type="Proteomes" id="UP000887013">
    <property type="component" value="Unassembled WGS sequence"/>
</dbReference>
<keyword evidence="10" id="KW-0040">ANK repeat</keyword>
<reference evidence="12" key="1">
    <citation type="submission" date="2020-08" db="EMBL/GenBank/DDBJ databases">
        <title>Multicomponent nature underlies the extraordinary mechanical properties of spider dragline silk.</title>
        <authorList>
            <person name="Kono N."/>
            <person name="Nakamura H."/>
            <person name="Mori M."/>
            <person name="Yoshida Y."/>
            <person name="Ohtoshi R."/>
            <person name="Malay A.D."/>
            <person name="Moran D.A.P."/>
            <person name="Tomita M."/>
            <person name="Numata K."/>
            <person name="Arakawa K."/>
        </authorList>
    </citation>
    <scope>NUCLEOTIDE SEQUENCE</scope>
</reference>
<feature type="region of interest" description="Disordered" evidence="11">
    <location>
        <begin position="1"/>
        <end position="144"/>
    </location>
</feature>
<dbReference type="PROSITE" id="PS50088">
    <property type="entry name" value="ANK_REPEAT"/>
    <property type="match status" value="1"/>
</dbReference>
<feature type="compositionally biased region" description="Polar residues" evidence="11">
    <location>
        <begin position="268"/>
        <end position="292"/>
    </location>
</feature>
<keyword evidence="4" id="KW-0964">Secreted</keyword>
<dbReference type="OrthoDB" id="6430361at2759"/>
<dbReference type="Gene3D" id="1.25.40.20">
    <property type="entry name" value="Ankyrin repeat-containing domain"/>
    <property type="match status" value="1"/>
</dbReference>
<sequence>MPGLSNNGDKNPHPSKAALPPGRAINTSLPPNRPVPPGVDQNSPPDGSDTNHPRIPQTNLTVPGSNDPAPPSLPRSPLRTIIGPPNGPTAIGRPAAQRLINNGVTTNGVHDLNGNNSDPTTVVHAVNGAPQPSRPSLPISSQQVNGRNVQPGVLANTQAPRIGIQAISVNEKDNSSKIEDAPTNGRNPKRLPQNNNDEDKVFLKTPNALRREEAKKDNAGSPTKNGIRKNDVGEKNGDAKNGKDKNGNGKNGVNNTSPIKRPLDKNGNGKNASVSNSPTKKIIRTNGTNGNNKTDEKVVPVKNPVLKSSQESPTKKNGDSKPQESSSPTRKVGNKAPLNVSPAKKLVSKSPRGSPSPPRKRIAKSPLPSPKTARKSVLNQPSPTKLLGKNSTNLTLVPGRPLPATTTLIGQEKSESKDDAKKEEAKSGEDDKQTAKTPDEKGKDKGKPSEASLIFDRLLTLCKRGDWLAVETLLNHLDGLQIPPDLTDSEMGYTPLMYSVKDNRVFVAERFLDMGMDINIKGKVSYSKAKIRGLEAVTKDWTFLDIAQKSLTNDGTVSKVGIWRKKF</sequence>
<evidence type="ECO:0000256" key="11">
    <source>
        <dbReference type="SAM" id="MobiDB-lite"/>
    </source>
</evidence>
<evidence type="ECO:0000256" key="9">
    <source>
        <dbReference type="ARBA" id="ARBA00023298"/>
    </source>
</evidence>
<dbReference type="GO" id="GO:0006887">
    <property type="term" value="P:exocytosis"/>
    <property type="evidence" value="ECO:0007669"/>
    <property type="project" value="UniProtKB-KW"/>
</dbReference>
<keyword evidence="6" id="KW-0800">Toxin</keyword>
<dbReference type="InterPro" id="IPR036770">
    <property type="entry name" value="Ankyrin_rpt-contain_sf"/>
</dbReference>
<evidence type="ECO:0000256" key="8">
    <source>
        <dbReference type="ARBA" id="ARBA00023028"/>
    </source>
</evidence>
<feature type="compositionally biased region" description="Basic and acidic residues" evidence="11">
    <location>
        <begin position="228"/>
        <end position="247"/>
    </location>
</feature>
<gene>
    <name evidence="12" type="primary">AVEN_238722_1</name>
    <name evidence="12" type="ORF">NPIL_130951</name>
</gene>
<feature type="region of interest" description="Disordered" evidence="11">
    <location>
        <begin position="167"/>
        <end position="449"/>
    </location>
</feature>
<proteinExistence type="predicted"/>
<feature type="compositionally biased region" description="Basic and acidic residues" evidence="11">
    <location>
        <begin position="313"/>
        <end position="322"/>
    </location>
</feature>
<feature type="compositionally biased region" description="Polar residues" evidence="11">
    <location>
        <begin position="40"/>
        <end position="64"/>
    </location>
</feature>
<comment type="caution">
    <text evidence="12">The sequence shown here is derived from an EMBL/GenBank/DDBJ whole genome shotgun (WGS) entry which is preliminary data.</text>
</comment>
<evidence type="ECO:0000256" key="6">
    <source>
        <dbReference type="ARBA" id="ARBA00022656"/>
    </source>
</evidence>
<dbReference type="GO" id="GO:0090729">
    <property type="term" value="F:toxin activity"/>
    <property type="evidence" value="ECO:0007669"/>
    <property type="project" value="UniProtKB-KW"/>
</dbReference>
<organism evidence="12 13">
    <name type="scientific">Nephila pilipes</name>
    <name type="common">Giant wood spider</name>
    <name type="synonym">Nephila maculata</name>
    <dbReference type="NCBI Taxonomy" id="299642"/>
    <lineage>
        <taxon>Eukaryota</taxon>
        <taxon>Metazoa</taxon>
        <taxon>Ecdysozoa</taxon>
        <taxon>Arthropoda</taxon>
        <taxon>Chelicerata</taxon>
        <taxon>Arachnida</taxon>
        <taxon>Araneae</taxon>
        <taxon>Araneomorphae</taxon>
        <taxon>Entelegynae</taxon>
        <taxon>Araneoidea</taxon>
        <taxon>Nephilidae</taxon>
        <taxon>Nephila</taxon>
    </lineage>
</organism>
<keyword evidence="7" id="KW-0528">Neurotoxin</keyword>
<evidence type="ECO:0000256" key="10">
    <source>
        <dbReference type="PROSITE-ProRule" id="PRU00023"/>
    </source>
</evidence>
<evidence type="ECO:0000256" key="3">
    <source>
        <dbReference type="ARBA" id="ARBA00022483"/>
    </source>
</evidence>
<feature type="compositionally biased region" description="Polar residues" evidence="11">
    <location>
        <begin position="377"/>
        <end position="395"/>
    </location>
</feature>
<keyword evidence="5" id="KW-1052">Target cell membrane</keyword>
<keyword evidence="9" id="KW-0472">Membrane</keyword>